<organism evidence="2 3">
    <name type="scientific">Ferrimonas pelagia</name>
    <dbReference type="NCBI Taxonomy" id="1177826"/>
    <lineage>
        <taxon>Bacteria</taxon>
        <taxon>Pseudomonadati</taxon>
        <taxon>Pseudomonadota</taxon>
        <taxon>Gammaproteobacteria</taxon>
        <taxon>Alteromonadales</taxon>
        <taxon>Ferrimonadaceae</taxon>
        <taxon>Ferrimonas</taxon>
    </lineage>
</organism>
<protein>
    <submittedName>
        <fullName evidence="2">DUF4136 domain-containing protein</fullName>
    </submittedName>
</protein>
<keyword evidence="3" id="KW-1185">Reference proteome</keyword>
<evidence type="ECO:0000313" key="2">
    <source>
        <dbReference type="EMBL" id="GAA4871308.1"/>
    </source>
</evidence>
<gene>
    <name evidence="2" type="ORF">GCM10023333_00070</name>
</gene>
<reference evidence="3" key="1">
    <citation type="journal article" date="2019" name="Int. J. Syst. Evol. Microbiol.">
        <title>The Global Catalogue of Microorganisms (GCM) 10K type strain sequencing project: providing services to taxonomists for standard genome sequencing and annotation.</title>
        <authorList>
            <consortium name="The Broad Institute Genomics Platform"/>
            <consortium name="The Broad Institute Genome Sequencing Center for Infectious Disease"/>
            <person name="Wu L."/>
            <person name="Ma J."/>
        </authorList>
    </citation>
    <scope>NUCLEOTIDE SEQUENCE [LARGE SCALE GENOMIC DNA]</scope>
    <source>
        <strain evidence="3">JCM 18401</strain>
    </source>
</reference>
<dbReference type="Pfam" id="PF13590">
    <property type="entry name" value="DUF4136"/>
    <property type="match status" value="1"/>
</dbReference>
<name>A0ABP9E7A7_9GAMM</name>
<evidence type="ECO:0000313" key="3">
    <source>
        <dbReference type="Proteomes" id="UP001499988"/>
    </source>
</evidence>
<sequence length="180" mass="20764">MLVAMALLITGCSSISTDADFDTQTDFNRYQTWAWVESSEAVGEQQYHVDGLTDRRIRNAINRELTARGLTQVDAAQADMLVNYLTQTEKKVNVDTFYSSFGYHPYYYGRYPFHTGIHADTRVREYQEGTLVVDLIDRQSKSLFWRGSGTDTVKEYKNPQQRTDQVNEVVNLILQQYPPQ</sequence>
<evidence type="ECO:0000259" key="1">
    <source>
        <dbReference type="Pfam" id="PF13590"/>
    </source>
</evidence>
<dbReference type="Gene3D" id="3.30.160.670">
    <property type="match status" value="1"/>
</dbReference>
<comment type="caution">
    <text evidence="2">The sequence shown here is derived from an EMBL/GenBank/DDBJ whole genome shotgun (WGS) entry which is preliminary data.</text>
</comment>
<feature type="domain" description="DUF4136" evidence="1">
    <location>
        <begin position="19"/>
        <end position="179"/>
    </location>
</feature>
<dbReference type="Proteomes" id="UP001499988">
    <property type="component" value="Unassembled WGS sequence"/>
</dbReference>
<proteinExistence type="predicted"/>
<accession>A0ABP9E7A7</accession>
<dbReference type="EMBL" id="BAABJZ010000001">
    <property type="protein sequence ID" value="GAA4871308.1"/>
    <property type="molecule type" value="Genomic_DNA"/>
</dbReference>
<dbReference type="InterPro" id="IPR025411">
    <property type="entry name" value="DUF4136"/>
</dbReference>